<comment type="subunit">
    <text evidence="8">Composed of six subunits; NqrA, NqrB, NqrC, NqrD, NqrE and NqrF.</text>
</comment>
<sequence length="445" mass="48245">MIEIKKGLDLPITGKPKQSIRDGKSVSSVAVVGFDYHGLKPTMKVKEGDKVKLGQILFSDKKNDGVVYTAPGAGVVKQINRGARRVFQSLVIDLEGDESESFESYESSQLAALSRDKVVSNLVNSGLWTALRTRPFSKVPKIDSTPNSIFVTAIDTNPLAADPAVIIAEQKESFVDGLAVLARLTEGKVFLCKASGADVPSGSAQVQEFGGKHPAGNAGTHIHFVDPVSRHKTVWTIGYQDVIAIGKLFTTGQLYVERVVAIAGPQVSDPGLVRTRIGANLLQLTADEVKPGENRLISGSVFGGRNSTAEVFAYLGRYHSQVSILKEGRDRDMLHYVRPGFNYFSVLNTFISSLSPSKKFDFDTSANGSERCFLPLGNFEKVMPLDILPAQLLRSLIVGDIDTAEKLGALELDEEDLSLCTFVCTGKYEYGAILRSSLTRIELEG</sequence>
<keyword evidence="12" id="KW-0560">Oxidoreductase</keyword>
<organism evidence="12 13">
    <name type="scientific">Gynuella sunshinyii YC6258</name>
    <dbReference type="NCBI Taxonomy" id="1445510"/>
    <lineage>
        <taxon>Bacteria</taxon>
        <taxon>Pseudomonadati</taxon>
        <taxon>Pseudomonadota</taxon>
        <taxon>Gammaproteobacteria</taxon>
        <taxon>Oceanospirillales</taxon>
        <taxon>Saccharospirillaceae</taxon>
        <taxon>Gynuella</taxon>
    </lineage>
</organism>
<dbReference type="InterPro" id="IPR056147">
    <property type="entry name" value="NQRA_N"/>
</dbReference>
<dbReference type="Pfam" id="PF24836">
    <property type="entry name" value="NQRA_2nd"/>
    <property type="match status" value="1"/>
</dbReference>
<keyword evidence="5 8" id="KW-0406">Ion transport</keyword>
<keyword evidence="13" id="KW-1185">Reference proteome</keyword>
<evidence type="ECO:0000313" key="12">
    <source>
        <dbReference type="EMBL" id="AJQ95301.1"/>
    </source>
</evidence>
<evidence type="ECO:0000256" key="1">
    <source>
        <dbReference type="ARBA" id="ARBA00022448"/>
    </source>
</evidence>
<dbReference type="GO" id="GO:0006814">
    <property type="term" value="P:sodium ion transport"/>
    <property type="evidence" value="ECO:0007669"/>
    <property type="project" value="UniProtKB-UniRule"/>
</dbReference>
<feature type="domain" description="NqrA second alpha/beta" evidence="11">
    <location>
        <begin position="113"/>
        <end position="254"/>
    </location>
</feature>
<dbReference type="RefSeq" id="WP_044617630.1">
    <property type="nucleotide sequence ID" value="NZ_CP007142.1"/>
</dbReference>
<keyword evidence="2 8" id="KW-1278">Translocase</keyword>
<comment type="similarity">
    <text evidence="8">Belongs to the NqrA family.</text>
</comment>
<dbReference type="PANTHER" id="PTHR37839:SF1">
    <property type="entry name" value="NA(+)-TRANSLOCATING NADH-QUINONE REDUCTASE SUBUNIT A"/>
    <property type="match status" value="1"/>
</dbReference>
<proteinExistence type="inferred from homology"/>
<dbReference type="InterPro" id="IPR022615">
    <property type="entry name" value="NqrA_C_domain"/>
</dbReference>
<protein>
    <recommendedName>
        <fullName evidence="8">Na(+)-translocating NADH-quinone reductase subunit A</fullName>
        <shortName evidence="8">Na(+)-NQR subunit A</shortName>
        <shortName evidence="8">Na(+)-translocating NQR subunit A</shortName>
        <ecNumber evidence="8">7.2.1.1</ecNumber>
    </recommendedName>
    <alternativeName>
        <fullName evidence="8">NQR complex subunit A</fullName>
    </alternativeName>
    <alternativeName>
        <fullName evidence="8">NQR-1 subunit A</fullName>
    </alternativeName>
</protein>
<dbReference type="HOGENOM" id="CLU_046656_0_0_6"/>
<evidence type="ECO:0000256" key="3">
    <source>
        <dbReference type="ARBA" id="ARBA00023027"/>
    </source>
</evidence>
<keyword evidence="4 8" id="KW-0915">Sodium</keyword>
<evidence type="ECO:0000256" key="5">
    <source>
        <dbReference type="ARBA" id="ARBA00023065"/>
    </source>
</evidence>
<dbReference type="EC" id="7.2.1.1" evidence="8"/>
<dbReference type="NCBIfam" id="TIGR01936">
    <property type="entry name" value="nqrA"/>
    <property type="match status" value="1"/>
</dbReference>
<accession>A0A0C5VLY5</accession>
<evidence type="ECO:0000259" key="10">
    <source>
        <dbReference type="Pfam" id="PF11973"/>
    </source>
</evidence>
<dbReference type="PANTHER" id="PTHR37839">
    <property type="entry name" value="NA(+)-TRANSLOCATING NADH-QUINONE REDUCTASE SUBUNIT A"/>
    <property type="match status" value="1"/>
</dbReference>
<name>A0A0C5VLY5_9GAMM</name>
<reference evidence="12 13" key="1">
    <citation type="submission" date="2014-01" db="EMBL/GenBank/DDBJ databases">
        <title>Full genme sequencing of cellulolytic bacterium Gynuella sunshinyii YC6258T gen. nov., sp. nov.</title>
        <authorList>
            <person name="Khan H."/>
            <person name="Chung E.J."/>
            <person name="Chung Y.R."/>
        </authorList>
    </citation>
    <scope>NUCLEOTIDE SEQUENCE [LARGE SCALE GENOMIC DNA]</scope>
    <source>
        <strain evidence="12 13">YC6258</strain>
    </source>
</reference>
<evidence type="ECO:0000256" key="6">
    <source>
        <dbReference type="ARBA" id="ARBA00023075"/>
    </source>
</evidence>
<dbReference type="InterPro" id="IPR008703">
    <property type="entry name" value="NqrA"/>
</dbReference>
<evidence type="ECO:0000259" key="9">
    <source>
        <dbReference type="Pfam" id="PF05896"/>
    </source>
</evidence>
<dbReference type="Pfam" id="PF11973">
    <property type="entry name" value="NQRA_SLBB"/>
    <property type="match status" value="1"/>
</dbReference>
<evidence type="ECO:0000259" key="11">
    <source>
        <dbReference type="Pfam" id="PF24836"/>
    </source>
</evidence>
<dbReference type="EMBL" id="CP007142">
    <property type="protein sequence ID" value="AJQ95301.1"/>
    <property type="molecule type" value="Genomic_DNA"/>
</dbReference>
<feature type="domain" description="NqrA N-terminal barrel-sandwich hybrid" evidence="9">
    <location>
        <begin position="2"/>
        <end position="94"/>
    </location>
</feature>
<dbReference type="Pfam" id="PF05896">
    <property type="entry name" value="NQRA_N"/>
    <property type="match status" value="1"/>
</dbReference>
<keyword evidence="3 8" id="KW-0520">NAD</keyword>
<feature type="domain" description="Na(+)-translocating NADH-quinone reductase subunit A C-terminal" evidence="10">
    <location>
        <begin position="259"/>
        <end position="307"/>
    </location>
</feature>
<dbReference type="STRING" id="1445510.YC6258_03265"/>
<keyword evidence="7 8" id="KW-0739">Sodium transport</keyword>
<dbReference type="OrthoDB" id="9774536at2"/>
<evidence type="ECO:0000256" key="8">
    <source>
        <dbReference type="HAMAP-Rule" id="MF_00425"/>
    </source>
</evidence>
<dbReference type="NCBIfam" id="NF003759">
    <property type="entry name" value="PRK05352.1-2"/>
    <property type="match status" value="1"/>
</dbReference>
<comment type="function">
    <text evidence="8">NQR complex catalyzes the reduction of ubiquinone-1 to ubiquinol by two successive reactions, coupled with the transport of Na(+) ions from the cytoplasm to the periplasm. NqrA to NqrE are probably involved in the second step, the conversion of ubisemiquinone to ubiquinol.</text>
</comment>
<keyword evidence="1 8" id="KW-0813">Transport</keyword>
<dbReference type="GO" id="GO:0016655">
    <property type="term" value="F:oxidoreductase activity, acting on NAD(P)H, quinone or similar compound as acceptor"/>
    <property type="evidence" value="ECO:0007669"/>
    <property type="project" value="UniProtKB-UniRule"/>
</dbReference>
<dbReference type="InterPro" id="IPR056148">
    <property type="entry name" value="NQRA_2nd"/>
</dbReference>
<dbReference type="AlphaFoldDB" id="A0A0C5VLY5"/>
<evidence type="ECO:0000256" key="4">
    <source>
        <dbReference type="ARBA" id="ARBA00023053"/>
    </source>
</evidence>
<dbReference type="Proteomes" id="UP000032266">
    <property type="component" value="Chromosome"/>
</dbReference>
<dbReference type="HAMAP" id="MF_00425">
    <property type="entry name" value="NqrA"/>
    <property type="match status" value="1"/>
</dbReference>
<comment type="catalytic activity">
    <reaction evidence="8">
        <text>a ubiquinone + n Na(+)(in) + NADH + H(+) = a ubiquinol + n Na(+)(out) + NAD(+)</text>
        <dbReference type="Rhea" id="RHEA:47748"/>
        <dbReference type="Rhea" id="RHEA-COMP:9565"/>
        <dbReference type="Rhea" id="RHEA-COMP:9566"/>
        <dbReference type="ChEBI" id="CHEBI:15378"/>
        <dbReference type="ChEBI" id="CHEBI:16389"/>
        <dbReference type="ChEBI" id="CHEBI:17976"/>
        <dbReference type="ChEBI" id="CHEBI:29101"/>
        <dbReference type="ChEBI" id="CHEBI:57540"/>
        <dbReference type="ChEBI" id="CHEBI:57945"/>
        <dbReference type="EC" id="7.2.1.1"/>
    </reaction>
</comment>
<dbReference type="KEGG" id="gsn:YC6258_03265"/>
<evidence type="ECO:0000256" key="2">
    <source>
        <dbReference type="ARBA" id="ARBA00022967"/>
    </source>
</evidence>
<gene>
    <name evidence="8" type="primary">nqrA</name>
    <name evidence="12" type="ORF">YC6258_03265</name>
</gene>
<evidence type="ECO:0000313" key="13">
    <source>
        <dbReference type="Proteomes" id="UP000032266"/>
    </source>
</evidence>
<evidence type="ECO:0000256" key="7">
    <source>
        <dbReference type="ARBA" id="ARBA00023201"/>
    </source>
</evidence>
<keyword evidence="6 8" id="KW-0830">Ubiquinone</keyword>
<dbReference type="PATRIC" id="fig|1445510.3.peg.3229"/>